<dbReference type="AlphaFoldDB" id="A0A974H7T5"/>
<dbReference type="PRINTS" id="PR01150">
    <property type="entry name" value="MELATONIN1CR"/>
</dbReference>
<dbReference type="GO" id="GO:0008502">
    <property type="term" value="F:melatonin receptor activity"/>
    <property type="evidence" value="ECO:0007669"/>
    <property type="project" value="InterPro"/>
</dbReference>
<organism evidence="2 3">
    <name type="scientific">Xenopus laevis</name>
    <name type="common">African clawed frog</name>
    <dbReference type="NCBI Taxonomy" id="8355"/>
    <lineage>
        <taxon>Eukaryota</taxon>
        <taxon>Metazoa</taxon>
        <taxon>Chordata</taxon>
        <taxon>Craniata</taxon>
        <taxon>Vertebrata</taxon>
        <taxon>Euteleostomi</taxon>
        <taxon>Amphibia</taxon>
        <taxon>Batrachia</taxon>
        <taxon>Anura</taxon>
        <taxon>Pipoidea</taxon>
        <taxon>Pipidae</taxon>
        <taxon>Xenopodinae</taxon>
        <taxon>Xenopus</taxon>
        <taxon>Xenopus</taxon>
    </lineage>
</organism>
<keyword evidence="1" id="KW-0472">Membrane</keyword>
<gene>
    <name evidence="2" type="ORF">XELAEV_180388602mg</name>
</gene>
<feature type="non-terminal residue" evidence="2">
    <location>
        <position position="66"/>
    </location>
</feature>
<dbReference type="EMBL" id="CM004480">
    <property type="protein sequence ID" value="OCT67561.1"/>
    <property type="molecule type" value="Genomic_DNA"/>
</dbReference>
<feature type="non-terminal residue" evidence="2">
    <location>
        <position position="1"/>
    </location>
</feature>
<proteinExistence type="predicted"/>
<dbReference type="SUPFAM" id="SSF81321">
    <property type="entry name" value="Family A G protein-coupled receptor-like"/>
    <property type="match status" value="1"/>
</dbReference>
<feature type="transmembrane region" description="Helical" evidence="1">
    <location>
        <begin position="34"/>
        <end position="58"/>
    </location>
</feature>
<evidence type="ECO:0000313" key="3">
    <source>
        <dbReference type="Proteomes" id="UP000694892"/>
    </source>
</evidence>
<name>A0A974H7T5_XENLA</name>
<evidence type="ECO:0000313" key="2">
    <source>
        <dbReference type="EMBL" id="OCT67561.1"/>
    </source>
</evidence>
<sequence length="66" mass="7101">MMEVNSTCLDCRTPGTILTEQDAQDRASQGLTSALAVVLIFTIVVDVLGNVLVILSVLRNKKLQNA</sequence>
<keyword evidence="1" id="KW-0812">Transmembrane</keyword>
<accession>A0A974H7T5</accession>
<dbReference type="Gene3D" id="1.20.1070.10">
    <property type="entry name" value="Rhodopsin 7-helix transmembrane proteins"/>
    <property type="match status" value="1"/>
</dbReference>
<evidence type="ECO:0000256" key="1">
    <source>
        <dbReference type="SAM" id="Phobius"/>
    </source>
</evidence>
<reference evidence="3" key="1">
    <citation type="journal article" date="2016" name="Nature">
        <title>Genome evolution in the allotetraploid frog Xenopus laevis.</title>
        <authorList>
            <person name="Session A.M."/>
            <person name="Uno Y."/>
            <person name="Kwon T."/>
            <person name="Chapman J.A."/>
            <person name="Toyoda A."/>
            <person name="Takahashi S."/>
            <person name="Fukui A."/>
            <person name="Hikosaka A."/>
            <person name="Suzuki A."/>
            <person name="Kondo M."/>
            <person name="van Heeringen S.J."/>
            <person name="Quigley I."/>
            <person name="Heinz S."/>
            <person name="Ogino H."/>
            <person name="Ochi H."/>
            <person name="Hellsten U."/>
            <person name="Lyons J.B."/>
            <person name="Simakov O."/>
            <person name="Putnam N."/>
            <person name="Stites J."/>
            <person name="Kuroki Y."/>
            <person name="Tanaka T."/>
            <person name="Michiue T."/>
            <person name="Watanabe M."/>
            <person name="Bogdanovic O."/>
            <person name="Lister R."/>
            <person name="Georgiou G."/>
            <person name="Paranjpe S.S."/>
            <person name="van Kruijsbergen I."/>
            <person name="Shu S."/>
            <person name="Carlson J."/>
            <person name="Kinoshita T."/>
            <person name="Ohta Y."/>
            <person name="Mawaribuchi S."/>
            <person name="Jenkins J."/>
            <person name="Grimwood J."/>
            <person name="Schmutz J."/>
            <person name="Mitros T."/>
            <person name="Mozaffari S.V."/>
            <person name="Suzuki Y."/>
            <person name="Haramoto Y."/>
            <person name="Yamamoto T.S."/>
            <person name="Takagi C."/>
            <person name="Heald R."/>
            <person name="Miller K."/>
            <person name="Haudenschild C."/>
            <person name="Kitzman J."/>
            <person name="Nakayama T."/>
            <person name="Izutsu Y."/>
            <person name="Robert J."/>
            <person name="Fortriede J."/>
            <person name="Burns K."/>
            <person name="Lotay V."/>
            <person name="Karimi K."/>
            <person name="Yasuoka Y."/>
            <person name="Dichmann D.S."/>
            <person name="Flajnik M.F."/>
            <person name="Houston D.W."/>
            <person name="Shendure J."/>
            <person name="DuPasquier L."/>
            <person name="Vize P.D."/>
            <person name="Zorn A.M."/>
            <person name="Ito M."/>
            <person name="Marcotte E.M."/>
            <person name="Wallingford J.B."/>
            <person name="Ito Y."/>
            <person name="Asashima M."/>
            <person name="Ueno N."/>
            <person name="Matsuda Y."/>
            <person name="Veenstra G.J."/>
            <person name="Fujiyama A."/>
            <person name="Harland R.M."/>
            <person name="Taira M."/>
            <person name="Rokhsar D.S."/>
        </authorList>
    </citation>
    <scope>NUCLEOTIDE SEQUENCE [LARGE SCALE GENOMIC DNA]</scope>
    <source>
        <strain evidence="3">J</strain>
    </source>
</reference>
<dbReference type="InterPro" id="IPR002279">
    <property type="entry name" value="Mel_rcpt_1C"/>
</dbReference>
<keyword evidence="1" id="KW-1133">Transmembrane helix</keyword>
<protein>
    <submittedName>
        <fullName evidence="2">Uncharacterized protein</fullName>
    </submittedName>
</protein>
<dbReference type="Proteomes" id="UP000694892">
    <property type="component" value="Chromosome 8L"/>
</dbReference>
<dbReference type="GO" id="GO:0016020">
    <property type="term" value="C:membrane"/>
    <property type="evidence" value="ECO:0007669"/>
    <property type="project" value="InterPro"/>
</dbReference>